<dbReference type="EMBL" id="JALLPJ020000921">
    <property type="protein sequence ID" value="KAL3779739.1"/>
    <property type="molecule type" value="Genomic_DNA"/>
</dbReference>
<evidence type="ECO:0000313" key="9">
    <source>
        <dbReference type="Proteomes" id="UP001530400"/>
    </source>
</evidence>
<evidence type="ECO:0000256" key="3">
    <source>
        <dbReference type="ARBA" id="ARBA00022989"/>
    </source>
</evidence>
<evidence type="ECO:0000256" key="2">
    <source>
        <dbReference type="ARBA" id="ARBA00022692"/>
    </source>
</evidence>
<feature type="transmembrane region" description="Helical" evidence="6">
    <location>
        <begin position="112"/>
        <end position="137"/>
    </location>
</feature>
<feature type="compositionally biased region" description="Polar residues" evidence="5">
    <location>
        <begin position="397"/>
        <end position="408"/>
    </location>
</feature>
<dbReference type="PANTHER" id="PTHR22950">
    <property type="entry name" value="AMINO ACID TRANSPORTER"/>
    <property type="match status" value="1"/>
</dbReference>
<dbReference type="Proteomes" id="UP001530400">
    <property type="component" value="Unassembled WGS sequence"/>
</dbReference>
<feature type="domain" description="Amino acid transporter transmembrane" evidence="7">
    <location>
        <begin position="36"/>
        <end position="542"/>
    </location>
</feature>
<keyword evidence="9" id="KW-1185">Reference proteome</keyword>
<evidence type="ECO:0000259" key="7">
    <source>
        <dbReference type="Pfam" id="PF01490"/>
    </source>
</evidence>
<feature type="region of interest" description="Disordered" evidence="5">
    <location>
        <begin position="384"/>
        <end position="408"/>
    </location>
</feature>
<evidence type="ECO:0000256" key="6">
    <source>
        <dbReference type="SAM" id="Phobius"/>
    </source>
</evidence>
<gene>
    <name evidence="8" type="ORF">ACHAWO_011596</name>
</gene>
<feature type="compositionally biased region" description="Low complexity" evidence="5">
    <location>
        <begin position="384"/>
        <end position="396"/>
    </location>
</feature>
<evidence type="ECO:0000256" key="4">
    <source>
        <dbReference type="ARBA" id="ARBA00023136"/>
    </source>
</evidence>
<feature type="region of interest" description="Disordered" evidence="5">
    <location>
        <begin position="1"/>
        <end position="30"/>
    </location>
</feature>
<feature type="transmembrane region" description="Helical" evidence="6">
    <location>
        <begin position="520"/>
        <end position="543"/>
    </location>
</feature>
<dbReference type="InterPro" id="IPR013057">
    <property type="entry name" value="AA_transpt_TM"/>
</dbReference>
<comment type="subcellular location">
    <subcellularLocation>
        <location evidence="1">Membrane</location>
        <topology evidence="1">Multi-pass membrane protein</topology>
    </subcellularLocation>
</comment>
<feature type="transmembrane region" description="Helical" evidence="6">
    <location>
        <begin position="288"/>
        <end position="308"/>
    </location>
</feature>
<comment type="caution">
    <text evidence="8">The sequence shown here is derived from an EMBL/GenBank/DDBJ whole genome shotgun (WGS) entry which is preliminary data.</text>
</comment>
<protein>
    <recommendedName>
        <fullName evidence="7">Amino acid transporter transmembrane domain-containing protein</fullName>
    </recommendedName>
</protein>
<reference evidence="8 9" key="1">
    <citation type="submission" date="2024-10" db="EMBL/GenBank/DDBJ databases">
        <title>Updated reference genomes for cyclostephanoid diatoms.</title>
        <authorList>
            <person name="Roberts W.R."/>
            <person name="Alverson A.J."/>
        </authorList>
    </citation>
    <scope>NUCLEOTIDE SEQUENCE [LARGE SCALE GENOMIC DNA]</scope>
    <source>
        <strain evidence="8 9">AJA010-31</strain>
    </source>
</reference>
<feature type="transmembrane region" description="Helical" evidence="6">
    <location>
        <begin position="65"/>
        <end position="92"/>
    </location>
</feature>
<feature type="transmembrane region" description="Helical" evidence="6">
    <location>
        <begin position="328"/>
        <end position="350"/>
    </location>
</feature>
<evidence type="ECO:0000313" key="8">
    <source>
        <dbReference type="EMBL" id="KAL3779739.1"/>
    </source>
</evidence>
<organism evidence="8 9">
    <name type="scientific">Cyclotella atomus</name>
    <dbReference type="NCBI Taxonomy" id="382360"/>
    <lineage>
        <taxon>Eukaryota</taxon>
        <taxon>Sar</taxon>
        <taxon>Stramenopiles</taxon>
        <taxon>Ochrophyta</taxon>
        <taxon>Bacillariophyta</taxon>
        <taxon>Coscinodiscophyceae</taxon>
        <taxon>Thalassiosirophycidae</taxon>
        <taxon>Stephanodiscales</taxon>
        <taxon>Stephanodiscaceae</taxon>
        <taxon>Cyclotella</taxon>
    </lineage>
</organism>
<name>A0ABD3NUZ1_9STRA</name>
<dbReference type="GO" id="GO:0016020">
    <property type="term" value="C:membrane"/>
    <property type="evidence" value="ECO:0007669"/>
    <property type="project" value="UniProtKB-SubCell"/>
</dbReference>
<evidence type="ECO:0000256" key="5">
    <source>
        <dbReference type="SAM" id="MobiDB-lite"/>
    </source>
</evidence>
<dbReference type="AlphaFoldDB" id="A0ABD3NUZ1"/>
<keyword evidence="3 6" id="KW-1133">Transmembrane helix</keyword>
<feature type="transmembrane region" description="Helical" evidence="6">
    <location>
        <begin position="182"/>
        <end position="202"/>
    </location>
</feature>
<proteinExistence type="predicted"/>
<evidence type="ECO:0000256" key="1">
    <source>
        <dbReference type="ARBA" id="ARBA00004141"/>
    </source>
</evidence>
<feature type="transmembrane region" description="Helical" evidence="6">
    <location>
        <begin position="158"/>
        <end position="176"/>
    </location>
</feature>
<keyword evidence="4 6" id="KW-0472">Membrane</keyword>
<dbReference type="Pfam" id="PF01490">
    <property type="entry name" value="Aa_trans"/>
    <property type="match status" value="1"/>
</dbReference>
<keyword evidence="2 6" id="KW-0812">Transmembrane</keyword>
<feature type="transmembrane region" description="Helical" evidence="6">
    <location>
        <begin position="456"/>
        <end position="473"/>
    </location>
</feature>
<dbReference type="PANTHER" id="PTHR22950:SF682">
    <property type="entry name" value="TRANSMEMBRANE AMINO ACID TRANSPORTER FAMILY PROTEIN"/>
    <property type="match status" value="1"/>
</dbReference>
<feature type="transmembrane region" description="Helical" evidence="6">
    <location>
        <begin position="479"/>
        <end position="500"/>
    </location>
</feature>
<sequence>MTASSDAASTESISDNNFNPTQPLHQSTPKCPSPGAISNLCSATLGAGALSLPYAFSLTGLIPGVILLVLSGYLTILSIDVIISSCVHTTLFKYEDVAVRLVGRWAGRALEASLLVFCFGTAVAYIVAVGDILDQFLRSILNERNDDCWMSFYSRDRVMILFWLLVMFPLSLQRHMEGLERFSSLGVLSIIFLVLAAVIHSIQNGEILARNTDTDTTSQKSTSGVDISTMLWPDSFWDIVQAFPIVIFAFSCQVNVCAIFEELSPGNDVLNCDDATIKERMMKRISRYGITLCITLYLAIGIFGYLDFENETLDNILKNYNIPVTHDSLMTAASIFVAVAIIVAYPFNILPARVTLRMILDRLIVTKVGVRFGVLSRIFRGNQRSRSSSTDDTSTSPQINNEESVTFNEETDNGLEPLLFEDDFDQSLHLPPLSLSNDTMRINPSSSTDTSTIEHFTLTLFLSGSALIVALLIPGISVIFGLMGGTAASVISFILPGMFLREMAEMPQVERHVRKKQRMIARAFILGGIVIGVLSTGVTLYGLL</sequence>
<accession>A0ABD3NUZ1</accession>